<proteinExistence type="predicted"/>
<dbReference type="InterPro" id="IPR036322">
    <property type="entry name" value="WD40_repeat_dom_sf"/>
</dbReference>
<evidence type="ECO:0000313" key="1">
    <source>
        <dbReference type="EMBL" id="WFD49741.1"/>
    </source>
</evidence>
<name>A0ABY8EVV1_MALFU</name>
<keyword evidence="2" id="KW-1185">Reference proteome</keyword>
<dbReference type="SUPFAM" id="SSF50978">
    <property type="entry name" value="WD40 repeat-like"/>
    <property type="match status" value="1"/>
</dbReference>
<accession>A0ABY8EVV1</accession>
<dbReference type="InterPro" id="IPR015943">
    <property type="entry name" value="WD40/YVTN_repeat-like_dom_sf"/>
</dbReference>
<dbReference type="PANTHER" id="PTHR13211">
    <property type="entry name" value="TELOMERASE CAJAL BODY PROTEIN 1"/>
    <property type="match status" value="1"/>
</dbReference>
<dbReference type="InterPro" id="IPR051150">
    <property type="entry name" value="SWT21/TCAB1_mRNA_Telomere"/>
</dbReference>
<protein>
    <submittedName>
        <fullName evidence="1">Uncharacterized protein</fullName>
    </submittedName>
</protein>
<dbReference type="Gene3D" id="2.130.10.10">
    <property type="entry name" value="YVTN repeat-like/Quinoprotein amine dehydrogenase"/>
    <property type="match status" value="1"/>
</dbReference>
<dbReference type="PANTHER" id="PTHR13211:SF0">
    <property type="entry name" value="TELOMERASE CAJAL BODY PROTEIN 1"/>
    <property type="match status" value="1"/>
</dbReference>
<dbReference type="EMBL" id="CP046239">
    <property type="protein sequence ID" value="WFD49741.1"/>
    <property type="molecule type" value="Genomic_DNA"/>
</dbReference>
<reference evidence="1 2" key="1">
    <citation type="journal article" date="2020" name="Elife">
        <title>Loss of centromere function drives karyotype evolution in closely related Malassezia species.</title>
        <authorList>
            <person name="Sankaranarayanan S.R."/>
            <person name="Ianiri G."/>
            <person name="Coelho M.A."/>
            <person name="Reza M.H."/>
            <person name="Thimmappa B.C."/>
            <person name="Ganguly P."/>
            <person name="Vadnala R.N."/>
            <person name="Sun S."/>
            <person name="Siddharthan R."/>
            <person name="Tellgren-Roth C."/>
            <person name="Dawson T.L."/>
            <person name="Heitman J."/>
            <person name="Sanyal K."/>
        </authorList>
    </citation>
    <scope>NUCLEOTIDE SEQUENCE [LARGE SCALE GENOMIC DNA]</scope>
    <source>
        <strain evidence="1">CBS14141</strain>
    </source>
</reference>
<dbReference type="Proteomes" id="UP000818624">
    <property type="component" value="Chromosome 6"/>
</dbReference>
<sequence length="353" mass="38799">MTAQPVLHTACPPAHHFWRCAQWSPDGTLLLARAESHTLHIFFVAKERLELLRTYRSPTPVLDTQWYMYPAASDDDEVHWCFAVSSRDVPMRLVDARTGTTKATFAMVNHIEEYIAPTSLAFSKDGARLFGGLTSAVALCPLATPGANRHSVLDLAPSQDSAGAGQSGIISALAPGWAPRVFDEENEGRPLEILAVGTFGGTIGLYVTDAHWLANAADVLYNEYGNPPRHGASEVVPGHRVCLAGWRLAEGKGITQLAWHPTQRNILVVAARRSSFLYVYDTGYLYGTSTPFSFERRSTEDPALLAKLPRPAVDTHQRFWFDLDEHGDYIVTGDECGTIPLVPPSLEWHAHAV</sequence>
<organism evidence="1 2">
    <name type="scientific">Malassezia furfur</name>
    <name type="common">Pityriasis versicolor infection agent</name>
    <name type="synonym">Pityrosporum furfur</name>
    <dbReference type="NCBI Taxonomy" id="55194"/>
    <lineage>
        <taxon>Eukaryota</taxon>
        <taxon>Fungi</taxon>
        <taxon>Dikarya</taxon>
        <taxon>Basidiomycota</taxon>
        <taxon>Ustilaginomycotina</taxon>
        <taxon>Malasseziomycetes</taxon>
        <taxon>Malasseziales</taxon>
        <taxon>Malasseziaceae</taxon>
        <taxon>Malassezia</taxon>
    </lineage>
</organism>
<evidence type="ECO:0000313" key="2">
    <source>
        <dbReference type="Proteomes" id="UP000818624"/>
    </source>
</evidence>
<gene>
    <name evidence="1" type="ORF">GLX27_004426</name>
</gene>